<comment type="caution">
    <text evidence="1">The sequence shown here is derived from an EMBL/GenBank/DDBJ whole genome shotgun (WGS) entry which is preliminary data.</text>
</comment>
<dbReference type="InterPro" id="IPR053842">
    <property type="entry name" value="NikA-like"/>
</dbReference>
<dbReference type="Pfam" id="PF21983">
    <property type="entry name" value="NikA-like"/>
    <property type="match status" value="1"/>
</dbReference>
<accession>A0A413Q0E4</accession>
<evidence type="ECO:0000313" key="1">
    <source>
        <dbReference type="EMBL" id="RGZ85298.1"/>
    </source>
</evidence>
<protein>
    <submittedName>
        <fullName evidence="1">Plasmid mobilization relaxosome protein MobC</fullName>
    </submittedName>
</protein>
<sequence length="110" mass="12631">MADKVHCIRKTLRLMPQEAKVLSDMAKANGMNEAEYIRLLISQKPNDYPEVRKLLKELINEINRIGININQIVFNSNAQLYSKKDKEQLVAYMKKLNQSVSEAVVKIGNQ</sequence>
<name>A0A413Q0E4_9FIRM</name>
<organism evidence="1 2">
    <name type="scientific">Agathobacter rectalis</name>
    <dbReference type="NCBI Taxonomy" id="39491"/>
    <lineage>
        <taxon>Bacteria</taxon>
        <taxon>Bacillati</taxon>
        <taxon>Bacillota</taxon>
        <taxon>Clostridia</taxon>
        <taxon>Lachnospirales</taxon>
        <taxon>Lachnospiraceae</taxon>
        <taxon>Agathobacter</taxon>
    </lineage>
</organism>
<gene>
    <name evidence="1" type="ORF">DW967_18065</name>
</gene>
<evidence type="ECO:0000313" key="2">
    <source>
        <dbReference type="Proteomes" id="UP000283721"/>
    </source>
</evidence>
<reference evidence="1 2" key="1">
    <citation type="submission" date="2018-08" db="EMBL/GenBank/DDBJ databases">
        <title>A genome reference for cultivated species of the human gut microbiota.</title>
        <authorList>
            <person name="Zou Y."/>
            <person name="Xue W."/>
            <person name="Luo G."/>
        </authorList>
    </citation>
    <scope>NUCLEOTIDE SEQUENCE [LARGE SCALE GENOMIC DNA]</scope>
    <source>
        <strain evidence="1 2">AM47-6BH</strain>
    </source>
</reference>
<dbReference type="Proteomes" id="UP000283721">
    <property type="component" value="Unassembled WGS sequence"/>
</dbReference>
<dbReference type="AlphaFoldDB" id="A0A413Q0E4"/>
<proteinExistence type="predicted"/>
<dbReference type="EMBL" id="QSES01000093">
    <property type="protein sequence ID" value="RGZ85298.1"/>
    <property type="molecule type" value="Genomic_DNA"/>
</dbReference>